<evidence type="ECO:0000313" key="2">
    <source>
        <dbReference type="Proteomes" id="UP000701853"/>
    </source>
</evidence>
<dbReference type="EMBL" id="JAHUZN010000013">
    <property type="protein sequence ID" value="KAG8473130.1"/>
    <property type="molecule type" value="Genomic_DNA"/>
</dbReference>
<reference evidence="1 2" key="1">
    <citation type="journal article" date="2021" name="bioRxiv">
        <title>The Gossypium anomalum genome as a resource for cotton improvement and evolutionary analysis of hybrid incompatibility.</title>
        <authorList>
            <person name="Grover C.E."/>
            <person name="Yuan D."/>
            <person name="Arick M.A."/>
            <person name="Miller E.R."/>
            <person name="Hu G."/>
            <person name="Peterson D.G."/>
            <person name="Wendel J.F."/>
            <person name="Udall J.A."/>
        </authorList>
    </citation>
    <scope>NUCLEOTIDE SEQUENCE [LARGE SCALE GENOMIC DNA]</scope>
    <source>
        <strain evidence="1">JFW-Udall</strain>
        <tissue evidence="1">Leaf</tissue>
    </source>
</reference>
<proteinExistence type="predicted"/>
<organism evidence="1 2">
    <name type="scientific">Gossypium anomalum</name>
    <dbReference type="NCBI Taxonomy" id="47600"/>
    <lineage>
        <taxon>Eukaryota</taxon>
        <taxon>Viridiplantae</taxon>
        <taxon>Streptophyta</taxon>
        <taxon>Embryophyta</taxon>
        <taxon>Tracheophyta</taxon>
        <taxon>Spermatophyta</taxon>
        <taxon>Magnoliopsida</taxon>
        <taxon>eudicotyledons</taxon>
        <taxon>Gunneridae</taxon>
        <taxon>Pentapetalae</taxon>
        <taxon>rosids</taxon>
        <taxon>malvids</taxon>
        <taxon>Malvales</taxon>
        <taxon>Malvaceae</taxon>
        <taxon>Malvoideae</taxon>
        <taxon>Gossypium</taxon>
    </lineage>
</organism>
<accession>A0A8J5Y979</accession>
<comment type="caution">
    <text evidence="1">The sequence shown here is derived from an EMBL/GenBank/DDBJ whole genome shotgun (WGS) entry which is preliminary data.</text>
</comment>
<evidence type="ECO:0008006" key="3">
    <source>
        <dbReference type="Google" id="ProtNLM"/>
    </source>
</evidence>
<dbReference type="Proteomes" id="UP000701853">
    <property type="component" value="Chromosome 13"/>
</dbReference>
<dbReference type="AlphaFoldDB" id="A0A8J5Y979"/>
<gene>
    <name evidence="1" type="ORF">CXB51_035144</name>
</gene>
<protein>
    <recommendedName>
        <fullName evidence="3">Retrotransposon gag domain-containing protein</fullName>
    </recommendedName>
</protein>
<evidence type="ECO:0000313" key="1">
    <source>
        <dbReference type="EMBL" id="KAG8473130.1"/>
    </source>
</evidence>
<name>A0A8J5Y979_9ROSI</name>
<dbReference type="OrthoDB" id="10057496at2759"/>
<sequence>MDGKIDTRLETCLQGFKNYFKGEIRSKLQALRSELHGLFEQYFGSLIVSSSSWSLKQHGSVEQYHEEFVGLLNQISLPESHAFCIFASNLQLEISQYMDLFSPQTLGEAFHLARKVECLLSTFHNKGYLPGSNYVARYVSPTKTIHNRPVPLLQTGVHNTTSSSNTTKGPAKGISHALINERKQKRLCFWCGAKYHIGYKCVKGQLYEVLLYTQSNGEGEEF</sequence>
<keyword evidence="2" id="KW-1185">Reference proteome</keyword>